<protein>
    <submittedName>
        <fullName evidence="3">Uncharacterized protein</fullName>
    </submittedName>
</protein>
<evidence type="ECO:0000256" key="1">
    <source>
        <dbReference type="SAM" id="MobiDB-lite"/>
    </source>
</evidence>
<dbReference type="EMBL" id="RSCE01000014">
    <property type="protein sequence ID" value="RSH77944.1"/>
    <property type="molecule type" value="Genomic_DNA"/>
</dbReference>
<feature type="compositionally biased region" description="Low complexity" evidence="1">
    <location>
        <begin position="175"/>
        <end position="197"/>
    </location>
</feature>
<evidence type="ECO:0000256" key="2">
    <source>
        <dbReference type="SAM" id="SignalP"/>
    </source>
</evidence>
<reference evidence="3 4" key="1">
    <citation type="submission" date="2018-11" db="EMBL/GenBank/DDBJ databases">
        <title>Genome sequence of Apiotrichum porosum DSM 27194.</title>
        <authorList>
            <person name="Aliyu H."/>
            <person name="Gorte O."/>
            <person name="Ochsenreither K."/>
        </authorList>
    </citation>
    <scope>NUCLEOTIDE SEQUENCE [LARGE SCALE GENOMIC DNA]</scope>
    <source>
        <strain evidence="3 4">DSM 27194</strain>
    </source>
</reference>
<dbReference type="AlphaFoldDB" id="A0A427XGW0"/>
<proteinExistence type="predicted"/>
<name>A0A427XGW0_9TREE</name>
<gene>
    <name evidence="3" type="ORF">EHS24_003017</name>
</gene>
<organism evidence="3 4">
    <name type="scientific">Apiotrichum porosum</name>
    <dbReference type="NCBI Taxonomy" id="105984"/>
    <lineage>
        <taxon>Eukaryota</taxon>
        <taxon>Fungi</taxon>
        <taxon>Dikarya</taxon>
        <taxon>Basidiomycota</taxon>
        <taxon>Agaricomycotina</taxon>
        <taxon>Tremellomycetes</taxon>
        <taxon>Trichosporonales</taxon>
        <taxon>Trichosporonaceae</taxon>
        <taxon>Apiotrichum</taxon>
    </lineage>
</organism>
<dbReference type="RefSeq" id="XP_028473091.1">
    <property type="nucleotide sequence ID" value="XM_028618724.1"/>
</dbReference>
<keyword evidence="4" id="KW-1185">Reference proteome</keyword>
<feature type="signal peptide" evidence="2">
    <location>
        <begin position="1"/>
        <end position="17"/>
    </location>
</feature>
<comment type="caution">
    <text evidence="3">The sequence shown here is derived from an EMBL/GenBank/DDBJ whole genome shotgun (WGS) entry which is preliminary data.</text>
</comment>
<dbReference type="Proteomes" id="UP000279236">
    <property type="component" value="Unassembled WGS sequence"/>
</dbReference>
<evidence type="ECO:0000313" key="4">
    <source>
        <dbReference type="Proteomes" id="UP000279236"/>
    </source>
</evidence>
<feature type="chain" id="PRO_5019065616" evidence="2">
    <location>
        <begin position="18"/>
        <end position="363"/>
    </location>
</feature>
<feature type="region of interest" description="Disordered" evidence="1">
    <location>
        <begin position="171"/>
        <end position="198"/>
    </location>
</feature>
<sequence length="363" mass="38729">MRLALGFLAVSAVGTFAQNSTSESSSTSATSVASAISSTVAPAASSSAATTNYTQIFLDNHNTYMGIAHGSSFMFPKSGDYITLNGSHEVQVEPVDDMTTLMLISSTTPTVTLNSSIPNGTSTISFSYSSFPHDLGPSTGHYFMLSTSGNCTSLDRCIYAVSDLFEIKAGDDSESYSPSEPTSTYSPPSQPTTTVSVNATAQPRYATYEAAKANASSSGMEITFPVAGDYWVVGEYNVVANTPLDNKTLAYQLYNLNMSSTLTLNGIGVSGHNLIFPIPYMPYYSAPYLAMGQTYYVMVRETECDRYGSGENDVNCAVSDLFSIEPVGTKPLRTYQRSSAGRTGWNGHMIVPTVVAMALVFVL</sequence>
<keyword evidence="2" id="KW-0732">Signal</keyword>
<accession>A0A427XGW0</accession>
<dbReference type="GeneID" id="39587560"/>
<evidence type="ECO:0000313" key="3">
    <source>
        <dbReference type="EMBL" id="RSH77944.1"/>
    </source>
</evidence>